<accession>A0ABY9RHH9</accession>
<dbReference type="Proteomes" id="UP001181355">
    <property type="component" value="Chromosome"/>
</dbReference>
<reference evidence="1" key="1">
    <citation type="submission" date="2023-09" db="EMBL/GenBank/DDBJ databases">
        <title>Undibacterium sp. 20NA77.5 isolated from freshwater.</title>
        <authorList>
            <person name="Le V."/>
            <person name="Ko S.-R."/>
            <person name="Ahn C.-Y."/>
            <person name="Oh H.-M."/>
        </authorList>
    </citation>
    <scope>NUCLEOTIDE SEQUENCE</scope>
    <source>
        <strain evidence="1">20NA77.5</strain>
    </source>
</reference>
<dbReference type="EMBL" id="CP133720">
    <property type="protein sequence ID" value="WMW80314.1"/>
    <property type="molecule type" value="Genomic_DNA"/>
</dbReference>
<organism evidence="1 2">
    <name type="scientific">Undibacterium cyanobacteriorum</name>
    <dbReference type="NCBI Taxonomy" id="3073561"/>
    <lineage>
        <taxon>Bacteria</taxon>
        <taxon>Pseudomonadati</taxon>
        <taxon>Pseudomonadota</taxon>
        <taxon>Betaproteobacteria</taxon>
        <taxon>Burkholderiales</taxon>
        <taxon>Oxalobacteraceae</taxon>
        <taxon>Undibacterium</taxon>
    </lineage>
</organism>
<evidence type="ECO:0000313" key="1">
    <source>
        <dbReference type="EMBL" id="WMW80314.1"/>
    </source>
</evidence>
<evidence type="ECO:0000313" key="2">
    <source>
        <dbReference type="Proteomes" id="UP001181355"/>
    </source>
</evidence>
<dbReference type="RefSeq" id="WP_309481807.1">
    <property type="nucleotide sequence ID" value="NZ_CP133720.1"/>
</dbReference>
<protein>
    <submittedName>
        <fullName evidence="1">Uncharacterized protein</fullName>
    </submittedName>
</protein>
<gene>
    <name evidence="1" type="ORF">RF679_16940</name>
</gene>
<proteinExistence type="predicted"/>
<keyword evidence="2" id="KW-1185">Reference proteome</keyword>
<name>A0ABY9RHH9_9BURK</name>
<sequence length="96" mass="10824">MEIAIRLTASTEPGDVLESLYEMLGRAAASRPRHFLQALLQENQGRSCLGVNFLGERFVDDFKAQKAEIARRKSKLRDVKAPHLKDIRDLCLKTLG</sequence>